<dbReference type="InterPro" id="IPR051047">
    <property type="entry name" value="AccD/PCCB"/>
</dbReference>
<keyword evidence="1" id="KW-0732">Signal</keyword>
<dbReference type="GO" id="GO:0004658">
    <property type="term" value="F:propionyl-CoA carboxylase activity"/>
    <property type="evidence" value="ECO:0007669"/>
    <property type="project" value="TreeGrafter"/>
</dbReference>
<evidence type="ECO:0000256" key="1">
    <source>
        <dbReference type="SAM" id="SignalP"/>
    </source>
</evidence>
<proteinExistence type="predicted"/>
<evidence type="ECO:0000313" key="4">
    <source>
        <dbReference type="Proteomes" id="UP000821866"/>
    </source>
</evidence>
<dbReference type="PANTHER" id="PTHR43842">
    <property type="entry name" value="PROPIONYL-COA CARBOXYLASE BETA CHAIN"/>
    <property type="match status" value="1"/>
</dbReference>
<dbReference type="InterPro" id="IPR011763">
    <property type="entry name" value="COA_CT_C"/>
</dbReference>
<evidence type="ECO:0000313" key="3">
    <source>
        <dbReference type="EMBL" id="KAH8041782.1"/>
    </source>
</evidence>
<gene>
    <name evidence="3" type="ORF">HPB51_017904</name>
</gene>
<dbReference type="AlphaFoldDB" id="A0A9J6F4N3"/>
<dbReference type="PROSITE" id="PS50989">
    <property type="entry name" value="COA_CT_CTER"/>
    <property type="match status" value="1"/>
</dbReference>
<dbReference type="VEuPathDB" id="VectorBase:LOC119159452"/>
<dbReference type="InterPro" id="IPR029045">
    <property type="entry name" value="ClpP/crotonase-like_dom_sf"/>
</dbReference>
<reference evidence="3" key="2">
    <citation type="submission" date="2021-09" db="EMBL/GenBank/DDBJ databases">
        <authorList>
            <person name="Jia N."/>
            <person name="Wang J."/>
            <person name="Shi W."/>
            <person name="Du L."/>
            <person name="Sun Y."/>
            <person name="Zhan W."/>
            <person name="Jiang J."/>
            <person name="Wang Q."/>
            <person name="Zhang B."/>
            <person name="Ji P."/>
            <person name="Sakyi L.B."/>
            <person name="Cui X."/>
            <person name="Yuan T."/>
            <person name="Jiang B."/>
            <person name="Yang W."/>
            <person name="Lam T.T.-Y."/>
            <person name="Chang Q."/>
            <person name="Ding S."/>
            <person name="Wang X."/>
            <person name="Zhu J."/>
            <person name="Ruan X."/>
            <person name="Zhao L."/>
            <person name="Wei J."/>
            <person name="Que T."/>
            <person name="Du C."/>
            <person name="Cheng J."/>
            <person name="Dai P."/>
            <person name="Han X."/>
            <person name="Huang E."/>
            <person name="Gao Y."/>
            <person name="Liu J."/>
            <person name="Shao H."/>
            <person name="Ye R."/>
            <person name="Li L."/>
            <person name="Wei W."/>
            <person name="Wang X."/>
            <person name="Wang C."/>
            <person name="Huo Q."/>
            <person name="Li W."/>
            <person name="Guo W."/>
            <person name="Chen H."/>
            <person name="Chen S."/>
            <person name="Zhou L."/>
            <person name="Zhou L."/>
            <person name="Ni X."/>
            <person name="Tian J."/>
            <person name="Zhou Y."/>
            <person name="Sheng Y."/>
            <person name="Liu T."/>
            <person name="Pan Y."/>
            <person name="Xia L."/>
            <person name="Li J."/>
            <person name="Zhao F."/>
            <person name="Cao W."/>
        </authorList>
    </citation>
    <scope>NUCLEOTIDE SEQUENCE</scope>
    <source>
        <strain evidence="3">Rmic-2018</strain>
        <tissue evidence="3">Larvae</tissue>
    </source>
</reference>
<feature type="signal peptide" evidence="1">
    <location>
        <begin position="1"/>
        <end position="28"/>
    </location>
</feature>
<comment type="caution">
    <text evidence="3">The sequence shown here is derived from an EMBL/GenBank/DDBJ whole genome shotgun (WGS) entry which is preliminary data.</text>
</comment>
<reference evidence="3" key="1">
    <citation type="journal article" date="2020" name="Cell">
        <title>Large-Scale Comparative Analyses of Tick Genomes Elucidate Their Genetic Diversity and Vector Capacities.</title>
        <authorList>
            <consortium name="Tick Genome and Microbiome Consortium (TIGMIC)"/>
            <person name="Jia N."/>
            <person name="Wang J."/>
            <person name="Shi W."/>
            <person name="Du L."/>
            <person name="Sun Y."/>
            <person name="Zhan W."/>
            <person name="Jiang J.F."/>
            <person name="Wang Q."/>
            <person name="Zhang B."/>
            <person name="Ji P."/>
            <person name="Bell-Sakyi L."/>
            <person name="Cui X.M."/>
            <person name="Yuan T.T."/>
            <person name="Jiang B.G."/>
            <person name="Yang W.F."/>
            <person name="Lam T.T."/>
            <person name="Chang Q.C."/>
            <person name="Ding S.J."/>
            <person name="Wang X.J."/>
            <person name="Zhu J.G."/>
            <person name="Ruan X.D."/>
            <person name="Zhao L."/>
            <person name="Wei J.T."/>
            <person name="Ye R.Z."/>
            <person name="Que T.C."/>
            <person name="Du C.H."/>
            <person name="Zhou Y.H."/>
            <person name="Cheng J.X."/>
            <person name="Dai P.F."/>
            <person name="Guo W.B."/>
            <person name="Han X.H."/>
            <person name="Huang E.J."/>
            <person name="Li L.F."/>
            <person name="Wei W."/>
            <person name="Gao Y.C."/>
            <person name="Liu J.Z."/>
            <person name="Shao H.Z."/>
            <person name="Wang X."/>
            <person name="Wang C.C."/>
            <person name="Yang T.C."/>
            <person name="Huo Q.B."/>
            <person name="Li W."/>
            <person name="Chen H.Y."/>
            <person name="Chen S.E."/>
            <person name="Zhou L.G."/>
            <person name="Ni X.B."/>
            <person name="Tian J.H."/>
            <person name="Sheng Y."/>
            <person name="Liu T."/>
            <person name="Pan Y.S."/>
            <person name="Xia L.Y."/>
            <person name="Li J."/>
            <person name="Zhao F."/>
            <person name="Cao W.C."/>
        </authorList>
    </citation>
    <scope>NUCLEOTIDE SEQUENCE</scope>
    <source>
        <strain evidence="3">Rmic-2018</strain>
    </source>
</reference>
<dbReference type="EMBL" id="JABSTU010000001">
    <property type="protein sequence ID" value="KAH8041782.1"/>
    <property type="molecule type" value="Genomic_DNA"/>
</dbReference>
<dbReference type="SUPFAM" id="SSF52096">
    <property type="entry name" value="ClpP/crotonase"/>
    <property type="match status" value="1"/>
</dbReference>
<feature type="chain" id="PRO_5039915666" description="CoA carboxyltransferase C-terminal domain-containing protein" evidence="1">
    <location>
        <begin position="29"/>
        <end position="211"/>
    </location>
</feature>
<protein>
    <recommendedName>
        <fullName evidence="2">CoA carboxyltransferase C-terminal domain-containing protein</fullName>
    </recommendedName>
</protein>
<dbReference type="PANTHER" id="PTHR43842:SF2">
    <property type="entry name" value="PROPIONYL-COA CARBOXYLASE BETA CHAIN, MITOCHONDRIAL"/>
    <property type="match status" value="1"/>
</dbReference>
<keyword evidence="4" id="KW-1185">Reference proteome</keyword>
<sequence>MGGSPGLIHFIWRRLMSFLNVLFRHTSSGCSRDLIPGDVISPRMTTSSESLHKGVAHKAFENDVDAMMELRRFYDFIPMNNKSGPPVRKCFDPWDRIVPSLDTVVPLESTAAYNMHDVILDVVDDRDFFEIMPTYAKNLLIGFARMNGQTVGIVANNPKSAAGCLDINSSVKGARFVRFCDAFNIPIITFVDVPGFLPAQVGTHVGVTTTP</sequence>
<dbReference type="InterPro" id="IPR034733">
    <property type="entry name" value="AcCoA_carboxyl_beta"/>
</dbReference>
<evidence type="ECO:0000259" key="2">
    <source>
        <dbReference type="PROSITE" id="PS50989"/>
    </source>
</evidence>
<feature type="domain" description="CoA carboxyltransferase C-terminal" evidence="2">
    <location>
        <begin position="93"/>
        <end position="211"/>
    </location>
</feature>
<dbReference type="Gene3D" id="3.90.226.10">
    <property type="entry name" value="2-enoyl-CoA Hydratase, Chain A, domain 1"/>
    <property type="match status" value="1"/>
</dbReference>
<organism evidence="3 4">
    <name type="scientific">Rhipicephalus microplus</name>
    <name type="common">Cattle tick</name>
    <name type="synonym">Boophilus microplus</name>
    <dbReference type="NCBI Taxonomy" id="6941"/>
    <lineage>
        <taxon>Eukaryota</taxon>
        <taxon>Metazoa</taxon>
        <taxon>Ecdysozoa</taxon>
        <taxon>Arthropoda</taxon>
        <taxon>Chelicerata</taxon>
        <taxon>Arachnida</taxon>
        <taxon>Acari</taxon>
        <taxon>Parasitiformes</taxon>
        <taxon>Ixodida</taxon>
        <taxon>Ixodoidea</taxon>
        <taxon>Ixodidae</taxon>
        <taxon>Rhipicephalinae</taxon>
        <taxon>Rhipicephalus</taxon>
        <taxon>Boophilus</taxon>
    </lineage>
</organism>
<dbReference type="Proteomes" id="UP000821866">
    <property type="component" value="Chromosome 1"/>
</dbReference>
<name>A0A9J6F4N3_RHIMP</name>
<dbReference type="GO" id="GO:0005739">
    <property type="term" value="C:mitochondrion"/>
    <property type="evidence" value="ECO:0007669"/>
    <property type="project" value="TreeGrafter"/>
</dbReference>
<dbReference type="Pfam" id="PF01039">
    <property type="entry name" value="Carboxyl_trans"/>
    <property type="match status" value="1"/>
</dbReference>
<accession>A0A9J6F4N3</accession>